<dbReference type="GO" id="GO:0036503">
    <property type="term" value="P:ERAD pathway"/>
    <property type="evidence" value="ECO:0007669"/>
    <property type="project" value="TreeGrafter"/>
</dbReference>
<dbReference type="AlphaFoldDB" id="A0A2T9ZDZ5"/>
<dbReference type="GO" id="GO:0005789">
    <property type="term" value="C:endoplasmic reticulum membrane"/>
    <property type="evidence" value="ECO:0007669"/>
    <property type="project" value="TreeGrafter"/>
</dbReference>
<dbReference type="STRING" id="133381.A0A2T9ZDZ5"/>
<proteinExistence type="inferred from homology"/>
<dbReference type="EMBL" id="MBFS01000319">
    <property type="protein sequence ID" value="PVV02834.1"/>
    <property type="molecule type" value="Genomic_DNA"/>
</dbReference>
<evidence type="ECO:0000313" key="3">
    <source>
        <dbReference type="Proteomes" id="UP000245609"/>
    </source>
</evidence>
<dbReference type="InterPro" id="IPR011990">
    <property type="entry name" value="TPR-like_helical_dom_sf"/>
</dbReference>
<comment type="caution">
    <text evidence="2">The sequence shown here is derived from an EMBL/GenBank/DDBJ whole genome shotgun (WGS) entry which is preliminary data.</text>
</comment>
<dbReference type="InterPro" id="IPR006597">
    <property type="entry name" value="Sel1-like"/>
</dbReference>
<sequence length="450" mass="50975">MSSKILSATRNRAVNISNTQKRLLTNTIWNTHIPCTHNYNFYNYSLTFDSPLCACYSSIPFQSSKCYSTDAFSKVLDNNKLEAIYSDQKQDLWKRGLSDVLIDQERYNATFEKENFPSYSKVVDLSQAYIALKNEKQSSFETWYKLVSDTFENSSVNITKLANVLFKAKQNKEMSMDLYICASNLGDDNALYSFATIKYIGAGGVEKDPENSVKTLYSLARKGHPYAQLSLADIFIKEKKPDSQQEIIDLLQLSSKAGVGRASLKLGEYYRNNPSIPNNFKLAKMYLEKAFEKNLPEALFLLGDMESKGQTTLDGKPDYRSAFQYFEKASSNGVVEAQYNLGVYYLNGYGVESSVDLAIEYWNMAVMQGFPLAALNLGKLYIEGVVSVSENLDIKDDFQKDPQKAKQYLIAAKKLGKGSYVEKDADVLIRKYFWNYSNKNQEKPKPEKGG</sequence>
<evidence type="ECO:0000256" key="1">
    <source>
        <dbReference type="ARBA" id="ARBA00038101"/>
    </source>
</evidence>
<dbReference type="PANTHER" id="PTHR11102">
    <property type="entry name" value="SEL-1-LIKE PROTEIN"/>
    <property type="match status" value="1"/>
</dbReference>
<dbReference type="SUPFAM" id="SSF81901">
    <property type="entry name" value="HCP-like"/>
    <property type="match status" value="1"/>
</dbReference>
<organism evidence="2 3">
    <name type="scientific">Smittium megazygosporum</name>
    <dbReference type="NCBI Taxonomy" id="133381"/>
    <lineage>
        <taxon>Eukaryota</taxon>
        <taxon>Fungi</taxon>
        <taxon>Fungi incertae sedis</taxon>
        <taxon>Zoopagomycota</taxon>
        <taxon>Kickxellomycotina</taxon>
        <taxon>Harpellomycetes</taxon>
        <taxon>Harpellales</taxon>
        <taxon>Legeriomycetaceae</taxon>
        <taxon>Smittium</taxon>
    </lineage>
</organism>
<reference evidence="2 3" key="1">
    <citation type="journal article" date="2018" name="MBio">
        <title>Comparative Genomics Reveals the Core Gene Toolbox for the Fungus-Insect Symbiosis.</title>
        <authorList>
            <person name="Wang Y."/>
            <person name="Stata M."/>
            <person name="Wang W."/>
            <person name="Stajich J.E."/>
            <person name="White M.M."/>
            <person name="Moncalvo J.M."/>
        </authorList>
    </citation>
    <scope>NUCLEOTIDE SEQUENCE [LARGE SCALE GENOMIC DNA]</scope>
    <source>
        <strain evidence="2 3">SC-DP-2</strain>
    </source>
</reference>
<dbReference type="OrthoDB" id="2425131at2759"/>
<dbReference type="PANTHER" id="PTHR11102:SF161">
    <property type="match status" value="1"/>
</dbReference>
<dbReference type="Pfam" id="PF08238">
    <property type="entry name" value="Sel1"/>
    <property type="match status" value="5"/>
</dbReference>
<comment type="similarity">
    <text evidence="1">Belongs to the sel-1 family.</text>
</comment>
<name>A0A2T9ZDZ5_9FUNG</name>
<feature type="non-terminal residue" evidence="2">
    <location>
        <position position="450"/>
    </location>
</feature>
<keyword evidence="3" id="KW-1185">Reference proteome</keyword>
<dbReference type="Proteomes" id="UP000245609">
    <property type="component" value="Unassembled WGS sequence"/>
</dbReference>
<gene>
    <name evidence="2" type="ORF">BB560_002702</name>
</gene>
<protein>
    <submittedName>
        <fullName evidence="2">Uncharacterized protein</fullName>
    </submittedName>
</protein>
<dbReference type="InterPro" id="IPR050767">
    <property type="entry name" value="Sel1_AlgK"/>
</dbReference>
<dbReference type="Gene3D" id="1.25.40.10">
    <property type="entry name" value="Tetratricopeptide repeat domain"/>
    <property type="match status" value="2"/>
</dbReference>
<dbReference type="SMART" id="SM00671">
    <property type="entry name" value="SEL1"/>
    <property type="match status" value="4"/>
</dbReference>
<evidence type="ECO:0000313" key="2">
    <source>
        <dbReference type="EMBL" id="PVV02834.1"/>
    </source>
</evidence>
<accession>A0A2T9ZDZ5</accession>